<evidence type="ECO:0000313" key="1">
    <source>
        <dbReference type="EMBL" id="KAI4470731.1"/>
    </source>
</evidence>
<organism evidence="1 2">
    <name type="scientific">Holotrichia oblita</name>
    <name type="common">Chafer beetle</name>
    <dbReference type="NCBI Taxonomy" id="644536"/>
    <lineage>
        <taxon>Eukaryota</taxon>
        <taxon>Metazoa</taxon>
        <taxon>Ecdysozoa</taxon>
        <taxon>Arthropoda</taxon>
        <taxon>Hexapoda</taxon>
        <taxon>Insecta</taxon>
        <taxon>Pterygota</taxon>
        <taxon>Neoptera</taxon>
        <taxon>Endopterygota</taxon>
        <taxon>Coleoptera</taxon>
        <taxon>Polyphaga</taxon>
        <taxon>Scarabaeiformia</taxon>
        <taxon>Scarabaeidae</taxon>
        <taxon>Melolonthinae</taxon>
        <taxon>Holotrichia</taxon>
    </lineage>
</organism>
<keyword evidence="2" id="KW-1185">Reference proteome</keyword>
<sequence length="540" mass="61532">MPSNNSELLSIETCGTTSEDPISSDAGMSSEEDEKIVKKEILKEVLGKKIATYESIPKREHHEKFLRECMEIILKDAVFQGTSRDSKVLEWHDPVELFKIFDFSLRDKASSHDDLKKILKDTIQYSVKTGHPYFVNQLFSCLDPYGLVGQWLTDSLNASVYTYEVSPIFSLMEEVVLREMRVLVGFPDGKGDGIFAPGGSIANGYAIHCARHKLNPNVKENGIHSLPRLVLYTSEDAHYSVKKLASFMGLGTNNVYTVKTDDRGRMSIEHLREQIQKTLSEGALPFLVCATAGTTVLGALDPLEKIANICEEYKIWMHVDAAWGGGCLMSEKHRHLLKGIHRADSVIWNPHKLLTIPQQCSTLLLRHEGLLSAANSANAAYLFQKDKFYDTQYDIGDKHIQCGRRVDVLKFWFTWKAKGTTGFQRHVDKSFDNANFFLENIKNRDDFKLVIEQPELTNICFWYIPPSLRGCENDPDYHQNLHKIAPKIKERMMKDGSMMVSYQAQRELPNFFRIVFQSSALNHSDMLHIIQTFERLGKDL</sequence>
<reference evidence="1" key="1">
    <citation type="submission" date="2022-04" db="EMBL/GenBank/DDBJ databases">
        <title>Chromosome-scale genome assembly of Holotrichia oblita Faldermann.</title>
        <authorList>
            <person name="Rongchong L."/>
        </authorList>
    </citation>
    <scope>NUCLEOTIDE SEQUENCE</scope>
    <source>
        <strain evidence="1">81SQS9</strain>
    </source>
</reference>
<dbReference type="EMBL" id="CM043015">
    <property type="protein sequence ID" value="KAI4470731.1"/>
    <property type="molecule type" value="Genomic_DNA"/>
</dbReference>
<dbReference type="Proteomes" id="UP001056778">
    <property type="component" value="Chromosome 1"/>
</dbReference>
<name>A0ACB9TVA5_HOLOL</name>
<accession>A0ACB9TVA5</accession>
<proteinExistence type="predicted"/>
<protein>
    <submittedName>
        <fullName evidence="1">Glutamate decarboxylase-related</fullName>
    </submittedName>
</protein>
<comment type="caution">
    <text evidence="1">The sequence shown here is derived from an EMBL/GenBank/DDBJ whole genome shotgun (WGS) entry which is preliminary data.</text>
</comment>
<gene>
    <name evidence="1" type="ORF">MML48_1g00269</name>
</gene>
<evidence type="ECO:0000313" key="2">
    <source>
        <dbReference type="Proteomes" id="UP001056778"/>
    </source>
</evidence>